<dbReference type="Gene3D" id="1.10.287.950">
    <property type="entry name" value="Methyl-accepting chemotaxis protein"/>
    <property type="match status" value="1"/>
</dbReference>
<dbReference type="EMBL" id="JH413808">
    <property type="protein sequence ID" value="EHL31927.1"/>
    <property type="molecule type" value="Genomic_DNA"/>
</dbReference>
<dbReference type="AlphaFoldDB" id="G9EL38"/>
<comment type="similarity">
    <text evidence="3">Belongs to the methyl-accepting chemotaxis (MCP) protein family.</text>
</comment>
<reference evidence="7 8" key="1">
    <citation type="journal article" date="2011" name="BMC Genomics">
        <title>Insight into cross-talk between intra-amoebal pathogens.</title>
        <authorList>
            <person name="Gimenez G."/>
            <person name="Bertelli C."/>
            <person name="Moliner C."/>
            <person name="Robert C."/>
            <person name="Raoult D."/>
            <person name="Fournier P.E."/>
            <person name="Greub G."/>
        </authorList>
    </citation>
    <scope>NUCLEOTIDE SEQUENCE [LARGE SCALE GENOMIC DNA]</scope>
    <source>
        <strain evidence="7 8">LLAP12</strain>
    </source>
</reference>
<dbReference type="RefSeq" id="WP_006870038.1">
    <property type="nucleotide sequence ID" value="NZ_JH413808.1"/>
</dbReference>
<dbReference type="GO" id="GO:0005886">
    <property type="term" value="C:plasma membrane"/>
    <property type="evidence" value="ECO:0007669"/>
    <property type="project" value="TreeGrafter"/>
</dbReference>
<dbReference type="InterPro" id="IPR051310">
    <property type="entry name" value="MCP_chemotaxis"/>
</dbReference>
<gene>
    <name evidence="7" type="ORF">LDG_6094</name>
</gene>
<dbReference type="OrthoDB" id="9177152at2"/>
<protein>
    <recommendedName>
        <fullName evidence="6">Methyl-accepting transducer domain-containing protein</fullName>
    </recommendedName>
</protein>
<keyword evidence="2 4" id="KW-0807">Transducer</keyword>
<dbReference type="Proteomes" id="UP000002770">
    <property type="component" value="Unassembled WGS sequence"/>
</dbReference>
<keyword evidence="1" id="KW-0145">Chemotaxis</keyword>
<evidence type="ECO:0000256" key="3">
    <source>
        <dbReference type="ARBA" id="ARBA00029447"/>
    </source>
</evidence>
<dbReference type="PANTHER" id="PTHR43531">
    <property type="entry name" value="PROTEIN ICFG"/>
    <property type="match status" value="1"/>
</dbReference>
<accession>G9EL38</accession>
<evidence type="ECO:0000256" key="4">
    <source>
        <dbReference type="PROSITE-ProRule" id="PRU00284"/>
    </source>
</evidence>
<feature type="domain" description="Methyl-accepting transducer" evidence="6">
    <location>
        <begin position="1"/>
        <end position="137"/>
    </location>
</feature>
<dbReference type="GO" id="GO:0007165">
    <property type="term" value="P:signal transduction"/>
    <property type="evidence" value="ECO:0007669"/>
    <property type="project" value="UniProtKB-KW"/>
</dbReference>
<feature type="compositionally biased region" description="Basic and acidic residues" evidence="5">
    <location>
        <begin position="1"/>
        <end position="18"/>
    </location>
</feature>
<feature type="region of interest" description="Disordered" evidence="5">
    <location>
        <begin position="1"/>
        <end position="26"/>
    </location>
</feature>
<dbReference type="GO" id="GO:0004888">
    <property type="term" value="F:transmembrane signaling receptor activity"/>
    <property type="evidence" value="ECO:0007669"/>
    <property type="project" value="InterPro"/>
</dbReference>
<sequence>MSSKIDYADRDSEYDAHPSAKISNSSEVSHINKHFEDIRQVFSEFVLSVKDINKMVGVVRDLSGKTDLLALNASIEAARAGQEGRGFAIVAHEVARLAEKSQESISKVEQASSSLQEKVHLLTERLDDIQKLLNKIS</sequence>
<keyword evidence="8" id="KW-1185">Reference proteome</keyword>
<evidence type="ECO:0000256" key="2">
    <source>
        <dbReference type="ARBA" id="ARBA00023224"/>
    </source>
</evidence>
<dbReference type="InParanoid" id="G9EL38"/>
<dbReference type="PROSITE" id="PS50111">
    <property type="entry name" value="CHEMOTAXIS_TRANSDUC_2"/>
    <property type="match status" value="1"/>
</dbReference>
<dbReference type="GO" id="GO:0006935">
    <property type="term" value="P:chemotaxis"/>
    <property type="evidence" value="ECO:0007669"/>
    <property type="project" value="UniProtKB-KW"/>
</dbReference>
<dbReference type="InterPro" id="IPR004090">
    <property type="entry name" value="Chemotax_Me-accpt_rcpt"/>
</dbReference>
<dbReference type="STRING" id="658187.LDG_6094"/>
<dbReference type="HOGENOM" id="CLU_1862679_0_0_6"/>
<dbReference type="SUPFAM" id="SSF58104">
    <property type="entry name" value="Methyl-accepting chemotaxis protein (MCP) signaling domain"/>
    <property type="match status" value="1"/>
</dbReference>
<evidence type="ECO:0000256" key="5">
    <source>
        <dbReference type="SAM" id="MobiDB-lite"/>
    </source>
</evidence>
<dbReference type="PANTHER" id="PTHR43531:SF11">
    <property type="entry name" value="METHYL-ACCEPTING CHEMOTAXIS PROTEIN 3"/>
    <property type="match status" value="1"/>
</dbReference>
<dbReference type="InterPro" id="IPR004089">
    <property type="entry name" value="MCPsignal_dom"/>
</dbReference>
<proteinExistence type="inferred from homology"/>
<evidence type="ECO:0000313" key="8">
    <source>
        <dbReference type="Proteomes" id="UP000002770"/>
    </source>
</evidence>
<evidence type="ECO:0000313" key="7">
    <source>
        <dbReference type="EMBL" id="EHL31927.1"/>
    </source>
</evidence>
<evidence type="ECO:0000259" key="6">
    <source>
        <dbReference type="PROSITE" id="PS50111"/>
    </source>
</evidence>
<dbReference type="PRINTS" id="PR00260">
    <property type="entry name" value="CHEMTRNSDUCR"/>
</dbReference>
<evidence type="ECO:0000256" key="1">
    <source>
        <dbReference type="ARBA" id="ARBA00022500"/>
    </source>
</evidence>
<dbReference type="Pfam" id="PF00015">
    <property type="entry name" value="MCPsignal"/>
    <property type="match status" value="1"/>
</dbReference>
<dbReference type="eggNOG" id="COG0840">
    <property type="taxonomic scope" value="Bacteria"/>
</dbReference>
<name>G9EL38_9GAMM</name>
<organism evidence="7 8">
    <name type="scientific">Legionella drancourtii LLAP12</name>
    <dbReference type="NCBI Taxonomy" id="658187"/>
    <lineage>
        <taxon>Bacteria</taxon>
        <taxon>Pseudomonadati</taxon>
        <taxon>Pseudomonadota</taxon>
        <taxon>Gammaproteobacteria</taxon>
        <taxon>Legionellales</taxon>
        <taxon>Legionellaceae</taxon>
        <taxon>Legionella</taxon>
    </lineage>
</organism>